<evidence type="ECO:0000256" key="6">
    <source>
        <dbReference type="ARBA" id="ARBA00022525"/>
    </source>
</evidence>
<dbReference type="EC" id="2.4.3.4" evidence="19"/>
<reference evidence="41" key="2">
    <citation type="submission" date="2025-08" db="UniProtKB">
        <authorList>
            <consortium name="Ensembl"/>
        </authorList>
    </citation>
    <scope>IDENTIFICATION</scope>
</reference>
<name>W5M7I7_LEPOC</name>
<dbReference type="PANTHER" id="PTHR46032:SF6">
    <property type="entry name" value="CMP-N-ACETYLNEURAMINATE-BETA-GALACTOSAMIDE-ALPHA-2,3-SIALYLTRANSFERASE 1"/>
    <property type="match status" value="1"/>
</dbReference>
<keyword evidence="6" id="KW-0964">Secreted</keyword>
<proteinExistence type="inferred from homology"/>
<evidence type="ECO:0000256" key="1">
    <source>
        <dbReference type="ARBA" id="ARBA00004447"/>
    </source>
</evidence>
<dbReference type="GO" id="GO:0003836">
    <property type="term" value="F:beta-galactoside (CMP) alpha-2,3-sialyltransferase activity"/>
    <property type="evidence" value="ECO:0000318"/>
    <property type="project" value="GO_Central"/>
</dbReference>
<comment type="catalytic activity">
    <reaction evidence="28">
        <text>a ganglioside GA1 (d18:1(4E)) + CMP-N-acetyl-beta-neuraminate = a ganglioside GM1b (d18:1(4E)) + CMP + H(+)</text>
        <dbReference type="Rhea" id="RHEA:47560"/>
        <dbReference type="ChEBI" id="CHEBI:15378"/>
        <dbReference type="ChEBI" id="CHEBI:27938"/>
        <dbReference type="ChEBI" id="CHEBI:57812"/>
        <dbReference type="ChEBI" id="CHEBI:60377"/>
        <dbReference type="ChEBI" id="CHEBI:78568"/>
    </reaction>
    <physiologicalReaction direction="left-to-right" evidence="28">
        <dbReference type="Rhea" id="RHEA:47561"/>
    </physiologicalReaction>
</comment>
<dbReference type="STRING" id="7918.ENSLOCP00000004345"/>
<dbReference type="EC" id="2.4.3.2" evidence="18"/>
<dbReference type="InterPro" id="IPR012163">
    <property type="entry name" value="Sialyl_trans"/>
</dbReference>
<evidence type="ECO:0000256" key="36">
    <source>
        <dbReference type="ARBA" id="ARBA00081332"/>
    </source>
</evidence>
<evidence type="ECO:0000256" key="13">
    <source>
        <dbReference type="ARBA" id="ARBA00023098"/>
    </source>
</evidence>
<keyword evidence="9 40" id="KW-0812">Transmembrane</keyword>
<evidence type="ECO:0000256" key="35">
    <source>
        <dbReference type="ARBA" id="ARBA00081228"/>
    </source>
</evidence>
<dbReference type="InterPro" id="IPR001675">
    <property type="entry name" value="Glyco_trans_29"/>
</dbReference>
<keyword evidence="15" id="KW-1015">Disulfide bond</keyword>
<dbReference type="GO" id="GO:0047288">
    <property type="term" value="F:beta-D-galactosyl-(1-&gt;3)-N-acetyl-beta-D-galactosaminide alpha-2,3- sialyltransferase"/>
    <property type="evidence" value="ECO:0007669"/>
    <property type="project" value="UniProtKB-EC"/>
</dbReference>
<evidence type="ECO:0000256" key="17">
    <source>
        <dbReference type="ARBA" id="ARBA00036292"/>
    </source>
</evidence>
<keyword evidence="12" id="KW-0333">Golgi apparatus</keyword>
<feature type="binding site" evidence="38">
    <location>
        <position position="286"/>
    </location>
    <ligand>
        <name>substrate</name>
    </ligand>
</feature>
<dbReference type="InParanoid" id="W5M7I7"/>
<evidence type="ECO:0000256" key="24">
    <source>
        <dbReference type="ARBA" id="ARBA00042448"/>
    </source>
</evidence>
<dbReference type="FunFam" id="3.90.1480.20:FF:000002">
    <property type="entry name" value="CMP-N-acetylneuraminate-beta-galactosamide- alpha-2,3-sialyltransferase 2"/>
    <property type="match status" value="1"/>
</dbReference>
<dbReference type="PANTHER" id="PTHR46032">
    <property type="entry name" value="ALPHA-2,3-SIALYLTRANSFERASE ST3GAL I ISOFORM X1"/>
    <property type="match status" value="1"/>
</dbReference>
<reference evidence="41" key="3">
    <citation type="submission" date="2025-09" db="UniProtKB">
        <authorList>
            <consortium name="Ensembl"/>
        </authorList>
    </citation>
    <scope>IDENTIFICATION</scope>
</reference>
<keyword evidence="16" id="KW-0325">Glycoprotein</keyword>
<feature type="binding site" evidence="38">
    <location>
        <position position="143"/>
    </location>
    <ligand>
        <name>substrate</name>
    </ligand>
</feature>
<keyword evidence="8" id="KW-0808">Transferase</keyword>
<dbReference type="CDD" id="cd23966">
    <property type="entry name" value="GT29_ST3GAL1_2"/>
    <property type="match status" value="1"/>
</dbReference>
<evidence type="ECO:0000256" key="32">
    <source>
        <dbReference type="ARBA" id="ARBA00052027"/>
    </source>
</evidence>
<reference evidence="42" key="1">
    <citation type="submission" date="2011-12" db="EMBL/GenBank/DDBJ databases">
        <title>The Draft Genome of Lepisosteus oculatus.</title>
        <authorList>
            <consortium name="The Broad Institute Genome Assembly &amp; Analysis Group"/>
            <consortium name="Computational R&amp;D Group"/>
            <consortium name="and Sequencing Platform"/>
            <person name="Di Palma F."/>
            <person name="Alfoldi J."/>
            <person name="Johnson J."/>
            <person name="Berlin A."/>
            <person name="Gnerre S."/>
            <person name="Jaffe D."/>
            <person name="MacCallum I."/>
            <person name="Young S."/>
            <person name="Walker B.J."/>
            <person name="Lander E.S."/>
            <person name="Lindblad-Toh K."/>
        </authorList>
    </citation>
    <scope>NUCLEOTIDE SEQUENCE [LARGE SCALE GENOMIC DNA]</scope>
</reference>
<evidence type="ECO:0000256" key="4">
    <source>
        <dbReference type="ARBA" id="ARBA00004934"/>
    </source>
</evidence>
<keyword evidence="13" id="KW-0443">Lipid metabolism</keyword>
<comment type="catalytic activity">
    <reaction evidence="29">
        <text>a ganglioside GM1 (d18:1(4E)) + CMP-N-acetyl-beta-neuraminate = a ganglioside GD1a (d18:1(4E)) + CMP + H(+)</text>
        <dbReference type="Rhea" id="RHEA:18021"/>
        <dbReference type="ChEBI" id="CHEBI:15378"/>
        <dbReference type="ChEBI" id="CHEBI:57812"/>
        <dbReference type="ChEBI" id="CHEBI:60377"/>
        <dbReference type="ChEBI" id="CHEBI:77709"/>
        <dbReference type="ChEBI" id="CHEBI:78445"/>
        <dbReference type="EC" id="2.4.3.2"/>
    </reaction>
    <physiologicalReaction direction="left-to-right" evidence="29">
        <dbReference type="Rhea" id="RHEA:18022"/>
    </physiologicalReaction>
</comment>
<comment type="similarity">
    <text evidence="5">Belongs to the glycosyltransferase 29 family.</text>
</comment>
<evidence type="ECO:0000256" key="37">
    <source>
        <dbReference type="ARBA" id="ARBA00082805"/>
    </source>
</evidence>
<evidence type="ECO:0000256" key="30">
    <source>
        <dbReference type="ARBA" id="ARBA00043816"/>
    </source>
</evidence>
<dbReference type="Ensembl" id="ENSLOCT00000004353.1">
    <property type="protein sequence ID" value="ENSLOCP00000004345.1"/>
    <property type="gene ID" value="ENSLOCG00000003647.1"/>
</dbReference>
<evidence type="ECO:0000256" key="38">
    <source>
        <dbReference type="PIRSR" id="PIRSR005557-1"/>
    </source>
</evidence>
<keyword evidence="10" id="KW-0735">Signal-anchor</keyword>
<comment type="catalytic activity">
    <reaction evidence="17">
        <text>a beta-D-galactosyl-(1-&gt;3)-N-acetyl-alpha-D-galactosaminyl derivative + CMP-N-acetyl-beta-neuraminate = an N-acetyl-alpha-neuraminyl-(2-&gt;3)-beta-D-galactosyl-(1-&gt;3)-N-acetyl-alpha-D-galactosaminyl derivative + CMP + H(+)</text>
        <dbReference type="Rhea" id="RHEA:21616"/>
        <dbReference type="ChEBI" id="CHEBI:15378"/>
        <dbReference type="ChEBI" id="CHEBI:57812"/>
        <dbReference type="ChEBI" id="CHEBI:60377"/>
        <dbReference type="ChEBI" id="CHEBI:133470"/>
        <dbReference type="ChEBI" id="CHEBI:139596"/>
        <dbReference type="EC" id="2.4.3.4"/>
    </reaction>
    <physiologicalReaction direction="left-to-right" evidence="17">
        <dbReference type="Rhea" id="RHEA:21617"/>
    </physiologicalReaction>
</comment>
<feature type="binding site" evidence="38">
    <location>
        <position position="166"/>
    </location>
    <ligand>
        <name>substrate</name>
    </ligand>
</feature>
<evidence type="ECO:0000256" key="14">
    <source>
        <dbReference type="ARBA" id="ARBA00023136"/>
    </source>
</evidence>
<evidence type="ECO:0000256" key="20">
    <source>
        <dbReference type="ARBA" id="ARBA00040101"/>
    </source>
</evidence>
<evidence type="ECO:0000256" key="33">
    <source>
        <dbReference type="ARBA" id="ARBA00062545"/>
    </source>
</evidence>
<evidence type="ECO:0000256" key="39">
    <source>
        <dbReference type="PIRSR" id="PIRSR005557-2"/>
    </source>
</evidence>
<dbReference type="GO" id="GO:0005576">
    <property type="term" value="C:extracellular region"/>
    <property type="evidence" value="ECO:0007669"/>
    <property type="project" value="UniProtKB-SubCell"/>
</dbReference>
<comment type="catalytic activity">
    <reaction evidence="31">
        <text>ganglioside GM1 (d18:1(4E)/18:0) + CMP-N-acetyl-beta-neuraminate = ganglioside GD1a (18:1(4E)/18:0) + CMP + H(+)</text>
        <dbReference type="Rhea" id="RHEA:48248"/>
        <dbReference type="ChEBI" id="CHEBI:15378"/>
        <dbReference type="ChEBI" id="CHEBI:57812"/>
        <dbReference type="ChEBI" id="CHEBI:60377"/>
        <dbReference type="ChEBI" id="CHEBI:73110"/>
        <dbReference type="ChEBI" id="CHEBI:90153"/>
    </reaction>
    <physiologicalReaction direction="left-to-right" evidence="31">
        <dbReference type="Rhea" id="RHEA:48249"/>
    </physiologicalReaction>
</comment>
<evidence type="ECO:0000256" key="22">
    <source>
        <dbReference type="ARBA" id="ARBA00041997"/>
    </source>
</evidence>
<dbReference type="GO" id="GO:0006629">
    <property type="term" value="P:lipid metabolic process"/>
    <property type="evidence" value="ECO:0007669"/>
    <property type="project" value="UniProtKB-KW"/>
</dbReference>
<evidence type="ECO:0000313" key="41">
    <source>
        <dbReference type="Ensembl" id="ENSLOCP00000004345.1"/>
    </source>
</evidence>
<evidence type="ECO:0000256" key="3">
    <source>
        <dbReference type="ARBA" id="ARBA00004922"/>
    </source>
</evidence>
<evidence type="ECO:0000256" key="5">
    <source>
        <dbReference type="ARBA" id="ARBA00006003"/>
    </source>
</evidence>
<dbReference type="eggNOG" id="KOG2692">
    <property type="taxonomic scope" value="Eukaryota"/>
</dbReference>
<comment type="catalytic activity">
    <reaction evidence="30">
        <text>a ganglioside GA1 + CMP-N-acetyl-beta-neuraminate = a ganglioside GM1b + CMP + H(+)</text>
        <dbReference type="Rhea" id="RHEA:48244"/>
        <dbReference type="ChEBI" id="CHEBI:15378"/>
        <dbReference type="ChEBI" id="CHEBI:57812"/>
        <dbReference type="ChEBI" id="CHEBI:60377"/>
        <dbReference type="ChEBI" id="CHEBI:88069"/>
        <dbReference type="ChEBI" id="CHEBI:90151"/>
    </reaction>
    <physiologicalReaction direction="left-to-right" evidence="30">
        <dbReference type="Rhea" id="RHEA:48245"/>
    </physiologicalReaction>
</comment>
<feature type="disulfide bond" evidence="39">
    <location>
        <begin position="138"/>
        <end position="277"/>
    </location>
</feature>
<evidence type="ECO:0000256" key="34">
    <source>
        <dbReference type="ARBA" id="ARBA00072809"/>
    </source>
</evidence>
<keyword evidence="14 40" id="KW-0472">Membrane</keyword>
<evidence type="ECO:0000256" key="11">
    <source>
        <dbReference type="ARBA" id="ARBA00022989"/>
    </source>
</evidence>
<dbReference type="OMA" id="RPCSCHT"/>
<evidence type="ECO:0000256" key="10">
    <source>
        <dbReference type="ARBA" id="ARBA00022968"/>
    </source>
</evidence>
<keyword evidence="7" id="KW-0328">Glycosyltransferase</keyword>
<feature type="binding site" evidence="38">
    <location>
        <position position="102"/>
    </location>
    <ligand>
        <name>substrate</name>
    </ligand>
</feature>
<dbReference type="GO" id="GO:0032580">
    <property type="term" value="C:Golgi cisterna membrane"/>
    <property type="evidence" value="ECO:0007669"/>
    <property type="project" value="UniProtKB-SubCell"/>
</dbReference>
<evidence type="ECO:0000256" key="15">
    <source>
        <dbReference type="ARBA" id="ARBA00023157"/>
    </source>
</evidence>
<dbReference type="Bgee" id="ENSLOCG00000003647">
    <property type="expression patterns" value="Expressed in liver and 13 other cell types or tissues"/>
</dbReference>
<evidence type="ECO:0000256" key="7">
    <source>
        <dbReference type="ARBA" id="ARBA00022676"/>
    </source>
</evidence>
<dbReference type="Pfam" id="PF00777">
    <property type="entry name" value="Glyco_transf_29"/>
    <property type="match status" value="1"/>
</dbReference>
<evidence type="ECO:0000256" key="9">
    <source>
        <dbReference type="ARBA" id="ARBA00022692"/>
    </source>
</evidence>
<keyword evidence="42" id="KW-1185">Reference proteome</keyword>
<dbReference type="GO" id="GO:0016020">
    <property type="term" value="C:membrane"/>
    <property type="evidence" value="ECO:0000318"/>
    <property type="project" value="GO_Central"/>
</dbReference>
<feature type="binding site" evidence="38">
    <location>
        <position position="262"/>
    </location>
    <ligand>
        <name>substrate</name>
    </ligand>
</feature>
<organism evidence="41 42">
    <name type="scientific">Lepisosteus oculatus</name>
    <name type="common">Spotted gar</name>
    <dbReference type="NCBI Taxonomy" id="7918"/>
    <lineage>
        <taxon>Eukaryota</taxon>
        <taxon>Metazoa</taxon>
        <taxon>Chordata</taxon>
        <taxon>Craniata</taxon>
        <taxon>Vertebrata</taxon>
        <taxon>Euteleostomi</taxon>
        <taxon>Actinopterygii</taxon>
        <taxon>Neopterygii</taxon>
        <taxon>Holostei</taxon>
        <taxon>Semionotiformes</taxon>
        <taxon>Lepisosteidae</taxon>
        <taxon>Lepisosteus</taxon>
    </lineage>
</organism>
<evidence type="ECO:0000256" key="40">
    <source>
        <dbReference type="SAM" id="Phobius"/>
    </source>
</evidence>
<feature type="transmembrane region" description="Helical" evidence="40">
    <location>
        <begin position="12"/>
        <end position="30"/>
    </location>
</feature>
<evidence type="ECO:0000256" key="31">
    <source>
        <dbReference type="ARBA" id="ARBA00047509"/>
    </source>
</evidence>
<sequence>TFLLTAGMLRTLTLLFIILTLTTFLLSYTYHDPSTTYFYLLKLSGGATENLPKRVCACKRCISEPDIVPWFDERFNQSIHPLMSKKNSILSEDTYKWWQRLQSENNPANYTEVVQRLFEVIPGEEMYVDWGSSRCRTCAVVGNSGNLKGSNYGAQIDSHAFIIRMNHAPTFGYEKDVGSRTTHHLIYPESAKNLPNSTMLVLIPFKTLDLQWIISALTTGTIKHTYMPVLSKINVKNDKVLIYSPTFFKYVFENWLENHGRYPSTGFLSIMFAVHLCDEVNVFGFGADEKGNWHHYWENNPLAGAFRQSGVHDGDFEYNITILLSETGKINIFKGR</sequence>
<evidence type="ECO:0000256" key="12">
    <source>
        <dbReference type="ARBA" id="ARBA00023034"/>
    </source>
</evidence>
<evidence type="ECO:0000256" key="2">
    <source>
        <dbReference type="ARBA" id="ARBA00004613"/>
    </source>
</evidence>
<dbReference type="PIRSF" id="PIRSF005557">
    <property type="entry name" value="Sialyl_trans"/>
    <property type="match status" value="1"/>
</dbReference>
<accession>W5M7I7</accession>
<evidence type="ECO:0000256" key="23">
    <source>
        <dbReference type="ARBA" id="ARBA00042022"/>
    </source>
</evidence>
<comment type="subunit">
    <text evidence="33">Homodimer; disulfide-linked. Homodimer formation occurs in the endoplasmic reticulum.</text>
</comment>
<evidence type="ECO:0000256" key="19">
    <source>
        <dbReference type="ARBA" id="ARBA00039107"/>
    </source>
</evidence>
<comment type="catalytic activity">
    <reaction evidence="32">
        <text>a globoside GalGb4Cer + CMP-N-acetyl-beta-neuraminate = a globoside MSGG + CMP + H(+)</text>
        <dbReference type="Rhea" id="RHEA:65372"/>
        <dbReference type="ChEBI" id="CHEBI:15378"/>
        <dbReference type="ChEBI" id="CHEBI:57812"/>
        <dbReference type="ChEBI" id="CHEBI:60377"/>
        <dbReference type="ChEBI" id="CHEBI:140623"/>
        <dbReference type="ChEBI" id="CHEBI:140691"/>
    </reaction>
    <physiologicalReaction direction="left-to-right" evidence="32">
        <dbReference type="Rhea" id="RHEA:65373"/>
    </physiologicalReaction>
</comment>
<feature type="binding site" evidence="38">
    <location>
        <position position="266"/>
    </location>
    <ligand>
        <name>substrate</name>
    </ligand>
</feature>
<feature type="binding site" evidence="38">
    <location>
        <position position="312"/>
    </location>
    <ligand>
        <name>substrate</name>
    </ligand>
</feature>
<evidence type="ECO:0000256" key="28">
    <source>
        <dbReference type="ARBA" id="ARBA00043673"/>
    </source>
</evidence>
<dbReference type="GO" id="GO:0097503">
    <property type="term" value="P:sialylation"/>
    <property type="evidence" value="ECO:0000318"/>
    <property type="project" value="GO_Central"/>
</dbReference>
<keyword evidence="11 40" id="KW-1133">Transmembrane helix</keyword>
<evidence type="ECO:0000256" key="29">
    <source>
        <dbReference type="ARBA" id="ARBA00043773"/>
    </source>
</evidence>
<dbReference type="GeneTree" id="ENSGT00940000154725"/>
<dbReference type="AlphaFoldDB" id="W5M7I7"/>
<evidence type="ECO:0000256" key="25">
    <source>
        <dbReference type="ARBA" id="ARBA00042682"/>
    </source>
</evidence>
<dbReference type="EMBL" id="AHAT01012143">
    <property type="status" value="NOT_ANNOTATED_CDS"/>
    <property type="molecule type" value="Genomic_DNA"/>
</dbReference>
<evidence type="ECO:0000256" key="21">
    <source>
        <dbReference type="ARBA" id="ARBA00041507"/>
    </source>
</evidence>
<dbReference type="InterPro" id="IPR038578">
    <property type="entry name" value="GT29-like_sf"/>
</dbReference>
<protein>
    <recommendedName>
        <fullName evidence="20">CMP-N-acetylneuraminate-beta-galactosamide-alpha-2,3-sialyltransferase 1</fullName>
        <ecNumber evidence="18">2.4.3.2</ecNumber>
        <ecNumber evidence="19">2.4.3.4</ecNumber>
    </recommendedName>
    <alternativeName>
        <fullName evidence="34">CMP-N-acetylneuraminate-beta-galactosamide-alpha-2,3-sialyltransferase 2</fullName>
    </alternativeName>
    <alternativeName>
        <fullName evidence="27">Gal-NAc6S</fullName>
    </alternativeName>
    <alternativeName>
        <fullName evidence="24">Gal-beta-1,3-GalNAc-alpha-2,3-sialyltransferase</fullName>
    </alternativeName>
    <alternativeName>
        <fullName evidence="26">Monosialoganglioside sialyltransferase</fullName>
    </alternativeName>
    <alternativeName>
        <fullName evidence="22">ST3Gal I</fullName>
    </alternativeName>
    <alternativeName>
        <fullName evidence="35">ST3Gal II</fullName>
    </alternativeName>
    <alternativeName>
        <fullName evidence="23">ST3GalA.1</fullName>
    </alternativeName>
    <alternativeName>
        <fullName evidence="36">ST3GalA.2</fullName>
    </alternativeName>
    <alternativeName>
        <fullName evidence="21">ST3O</fullName>
    </alternativeName>
    <alternativeName>
        <fullName evidence="25">Sialyltransferase 4A</fullName>
    </alternativeName>
    <alternativeName>
        <fullName evidence="37">Sialyltransferase 4B</fullName>
    </alternativeName>
</protein>
<feature type="binding site" evidence="38">
    <location>
        <position position="295"/>
    </location>
    <ligand>
        <name>substrate</name>
    </ligand>
</feature>
<feature type="binding site" evidence="38">
    <location>
        <position position="226"/>
    </location>
    <ligand>
        <name>substrate</name>
    </ligand>
</feature>
<evidence type="ECO:0000256" key="26">
    <source>
        <dbReference type="ARBA" id="ARBA00042990"/>
    </source>
</evidence>
<comment type="pathway">
    <text evidence="4">Glycolipid biosynthesis.</text>
</comment>
<dbReference type="Proteomes" id="UP000018468">
    <property type="component" value="Linkage group LG11"/>
</dbReference>
<evidence type="ECO:0000256" key="16">
    <source>
        <dbReference type="ARBA" id="ARBA00023180"/>
    </source>
</evidence>
<dbReference type="InterPro" id="IPR051757">
    <property type="entry name" value="Beta-gal_alpha2-3_sialyltrans"/>
</dbReference>
<evidence type="ECO:0000256" key="27">
    <source>
        <dbReference type="ARBA" id="ARBA00042991"/>
    </source>
</evidence>
<dbReference type="Gene3D" id="3.90.1480.20">
    <property type="entry name" value="Glycosyl transferase family 29"/>
    <property type="match status" value="1"/>
</dbReference>
<evidence type="ECO:0000313" key="42">
    <source>
        <dbReference type="Proteomes" id="UP000018468"/>
    </source>
</evidence>
<comment type="subcellular location">
    <subcellularLocation>
        <location evidence="1">Golgi apparatus</location>
        <location evidence="1">Golgi stack membrane</location>
        <topology evidence="1">Single-pass type II membrane protein</topology>
    </subcellularLocation>
    <subcellularLocation>
        <location evidence="2">Secreted</location>
    </subcellularLocation>
</comment>
<comment type="pathway">
    <text evidence="3">Protein modification; protein glycosylation.</text>
</comment>
<evidence type="ECO:0000256" key="18">
    <source>
        <dbReference type="ARBA" id="ARBA00039106"/>
    </source>
</evidence>
<evidence type="ECO:0000256" key="8">
    <source>
        <dbReference type="ARBA" id="ARBA00022679"/>
    </source>
</evidence>